<name>A0A1Q6RAE1_9FIRM</name>
<dbReference type="RefSeq" id="WP_303679022.1">
    <property type="nucleotide sequence ID" value="NZ_MNTG01000001.1"/>
</dbReference>
<dbReference type="Pfam" id="PF01391">
    <property type="entry name" value="Collagen"/>
    <property type="match status" value="1"/>
</dbReference>
<protein>
    <recommendedName>
        <fullName evidence="4">Major tropism determinant N-terminal domain-containing protein</fullName>
    </recommendedName>
</protein>
<gene>
    <name evidence="2" type="ORF">BHW43_00015</name>
</gene>
<feature type="region of interest" description="Disordered" evidence="1">
    <location>
        <begin position="107"/>
        <end position="152"/>
    </location>
</feature>
<feature type="compositionally biased region" description="Basic and acidic residues" evidence="1">
    <location>
        <begin position="108"/>
        <end position="120"/>
    </location>
</feature>
<dbReference type="Gene3D" id="1.20.5.320">
    <property type="entry name" value="6-Phosphogluconate Dehydrogenase, domain 3"/>
    <property type="match status" value="1"/>
</dbReference>
<accession>A0A1Q6RAE1</accession>
<evidence type="ECO:0000313" key="2">
    <source>
        <dbReference type="EMBL" id="OLA39319.1"/>
    </source>
</evidence>
<feature type="compositionally biased region" description="Low complexity" evidence="1">
    <location>
        <begin position="121"/>
        <end position="130"/>
    </location>
</feature>
<organism evidence="2 3">
    <name type="scientific">Phascolarctobacterium succinatutens</name>
    <dbReference type="NCBI Taxonomy" id="626940"/>
    <lineage>
        <taxon>Bacteria</taxon>
        <taxon>Bacillati</taxon>
        <taxon>Bacillota</taxon>
        <taxon>Negativicutes</taxon>
        <taxon>Acidaminococcales</taxon>
        <taxon>Acidaminococcaceae</taxon>
        <taxon>Phascolarctobacterium</taxon>
    </lineage>
</organism>
<evidence type="ECO:0008006" key="4">
    <source>
        <dbReference type="Google" id="ProtNLM"/>
    </source>
</evidence>
<dbReference type="EMBL" id="MNTG01000001">
    <property type="protein sequence ID" value="OLA39319.1"/>
    <property type="molecule type" value="Genomic_DNA"/>
</dbReference>
<dbReference type="InterPro" id="IPR008160">
    <property type="entry name" value="Collagen"/>
</dbReference>
<evidence type="ECO:0000256" key="1">
    <source>
        <dbReference type="SAM" id="MobiDB-lite"/>
    </source>
</evidence>
<sequence>MSNARIQFSTASEEKWLQVNPVLREGELVIARKANGKRKLVVGKPGGSSYANSEVVWDAEQAETYMNTTKDLSENVNVFVPHIDSSGILTWTNKAGLDNPSPITIKGIKGDPGEKGEQGQRGEQGAQGIQGPRGIQGEQGERGVQGAQGPAGNAATITIGNVTTSAPGTSASVTNRGTPSAAVLDFVLPKGKDGADGGVTVDEELSGTSTNPVQNKAIYNALLNKVGTDIFSGFTLLGGATKIMWREGTQFIGSINAVNYNGTARAAIHDGDGNVITDTYTKKVDFDKTISQLGVAFQEKVDRSDLADVATSGKYTDLLNRPDYVVQSVNNVRPDTAGNVTIDVSGSNVTVDTTLSATSTNAIANKAVYDALNKKLDKTGTVYEATKATQDGYGNVITSTYVKKVDLVSYVKTVNNIAPDANGNVNVSGGSSNITIDTTLSATSTNPIANKTVYSALGGKLGKTETAYAATKATQDNAGNVITETYATKADISGVVKSVNGVQPDTNGNVSITVSGGSGVSTSTENTWTAQQNFQKMKFNFESYNAPRISGATDNPAASVAVYNVQGNFTLDMSVLAGLLNNDDATLFTAYITANGSYTLSITNAGTLKYAGSANDLAITANGLLLNILLIKSSREVIKWDLID</sequence>
<dbReference type="Proteomes" id="UP000186777">
    <property type="component" value="Unassembled WGS sequence"/>
</dbReference>
<evidence type="ECO:0000313" key="3">
    <source>
        <dbReference type="Proteomes" id="UP000186777"/>
    </source>
</evidence>
<dbReference type="STRING" id="626940.BHW43_00015"/>
<dbReference type="AlphaFoldDB" id="A0A1Q6RAE1"/>
<proteinExistence type="predicted"/>
<comment type="caution">
    <text evidence="2">The sequence shown here is derived from an EMBL/GenBank/DDBJ whole genome shotgun (WGS) entry which is preliminary data.</text>
</comment>
<reference evidence="2 3" key="1">
    <citation type="journal article" date="2016" name="Nat. Biotechnol.">
        <title>Measurement of bacterial replication rates in microbial communities.</title>
        <authorList>
            <person name="Brown C.T."/>
            <person name="Olm M.R."/>
            <person name="Thomas B.C."/>
            <person name="Banfield J.F."/>
        </authorList>
    </citation>
    <scope>NUCLEOTIDE SEQUENCE [LARGE SCALE GENOMIC DNA]</scope>
    <source>
        <strain evidence="2">46_33</strain>
    </source>
</reference>